<organism evidence="3 4">
    <name type="scientific">Entamoeba nuttalli (strain P19)</name>
    <name type="common">Amoeba</name>
    <dbReference type="NCBI Taxonomy" id="1076696"/>
    <lineage>
        <taxon>Eukaryota</taxon>
        <taxon>Amoebozoa</taxon>
        <taxon>Evosea</taxon>
        <taxon>Archamoebae</taxon>
        <taxon>Mastigamoebida</taxon>
        <taxon>Entamoebidae</taxon>
        <taxon>Entamoeba</taxon>
    </lineage>
</organism>
<name>K2H3P9_ENTNP</name>
<keyword evidence="1" id="KW-1133">Transmembrane helix</keyword>
<proteinExistence type="predicted"/>
<dbReference type="Proteomes" id="UP000006769">
    <property type="component" value="Unassembled WGS sequence"/>
</dbReference>
<dbReference type="VEuPathDB" id="AmoebaDB:ENU1_072760"/>
<dbReference type="OrthoDB" id="29291at2759"/>
<protein>
    <submittedName>
        <fullName evidence="3">Uncharacterized protein</fullName>
    </submittedName>
</protein>
<sequence>MLINFLLFNLLIIASLGELPTSTPINLPTEISTSLSSETVNINECSKSIENVYAASFIFDSPKETVINYETTSSLEFKVMLQSSSSEECILLEKNKAINITTTLQYRVIVISSTALVENQSIKFSLNYIPQQNDTIGTISDYPFFHMATVPSLLMSSSDSCQFQTTTPYNSLYGYTYQIKSNTDDILEINTCGYSEGVTGIFVTNGDKCVKTINSFQTADVQCFDGAGSRLEIEIHPDLILNIHVGFLSTSEKERMFLLNITKIGDAEEEHEDWQLWMWFGIVTVVIMAIIILMVVAIFIYEFIQKKRYNRFSETF</sequence>
<evidence type="ECO:0000313" key="3">
    <source>
        <dbReference type="EMBL" id="EKE40982.1"/>
    </source>
</evidence>
<dbReference type="OMA" id="ADVQCFD"/>
<keyword evidence="2" id="KW-0732">Signal</keyword>
<gene>
    <name evidence="3" type="ORF">ENU1_072760</name>
</gene>
<reference evidence="3 4" key="1">
    <citation type="submission" date="2011-11" db="EMBL/GenBank/DDBJ databases">
        <authorList>
            <person name="Hannick L."/>
            <person name="Karamycheva S."/>
            <person name="Lorenzi H."/>
            <person name="Caler E."/>
        </authorList>
    </citation>
    <scope>NUCLEOTIDE SEQUENCE [LARGE SCALE GENOMIC DNA]</scope>
    <source>
        <strain evidence="3 4">P19</strain>
    </source>
</reference>
<evidence type="ECO:0000313" key="4">
    <source>
        <dbReference type="Proteomes" id="UP000006769"/>
    </source>
</evidence>
<evidence type="ECO:0000256" key="1">
    <source>
        <dbReference type="SAM" id="Phobius"/>
    </source>
</evidence>
<dbReference type="RefSeq" id="XP_008856683.1">
    <property type="nucleotide sequence ID" value="XM_008858461.1"/>
</dbReference>
<dbReference type="AlphaFoldDB" id="K2H3P9"/>
<feature type="signal peptide" evidence="2">
    <location>
        <begin position="1"/>
        <end position="17"/>
    </location>
</feature>
<evidence type="ECO:0000256" key="2">
    <source>
        <dbReference type="SAM" id="SignalP"/>
    </source>
</evidence>
<feature type="chain" id="PRO_5003858374" evidence="2">
    <location>
        <begin position="18"/>
        <end position="316"/>
    </location>
</feature>
<feature type="transmembrane region" description="Helical" evidence="1">
    <location>
        <begin position="276"/>
        <end position="301"/>
    </location>
</feature>
<keyword evidence="1" id="KW-0812">Transmembrane</keyword>
<dbReference type="GeneID" id="20072859"/>
<dbReference type="EMBL" id="JH926358">
    <property type="protein sequence ID" value="EKE40982.1"/>
    <property type="molecule type" value="Genomic_DNA"/>
</dbReference>
<keyword evidence="1" id="KW-0472">Membrane</keyword>
<accession>K2H3P9</accession>